<comment type="caution">
    <text evidence="2">The sequence shown here is derived from an EMBL/GenBank/DDBJ whole genome shotgun (WGS) entry which is preliminary data.</text>
</comment>
<keyword evidence="1" id="KW-0812">Transmembrane</keyword>
<reference evidence="2 3" key="1">
    <citation type="journal article" date="2003" name="Int. J. Syst. Evol. Microbiol.">
        <title>Halobacillus salinus sp. nov., isolated from a salt lake on the coast of the East Sea in Korea.</title>
        <authorList>
            <person name="Yoon J.H."/>
            <person name="Kang K.H."/>
            <person name="Park Y.H."/>
        </authorList>
    </citation>
    <scope>NUCLEOTIDE SEQUENCE [LARGE SCALE GENOMIC DNA]</scope>
    <source>
        <strain evidence="2 3">HSL-3</strain>
    </source>
</reference>
<evidence type="ECO:0000313" key="3">
    <source>
        <dbReference type="Proteomes" id="UP000297982"/>
    </source>
</evidence>
<name>A0A4Z0H0V4_9BACI</name>
<keyword evidence="1" id="KW-1133">Transmembrane helix</keyword>
<dbReference type="Proteomes" id="UP000297982">
    <property type="component" value="Unassembled WGS sequence"/>
</dbReference>
<dbReference type="AlphaFoldDB" id="A0A4Z0H0V4"/>
<gene>
    <name evidence="2" type="ORF">E4663_13870</name>
</gene>
<feature type="transmembrane region" description="Helical" evidence="1">
    <location>
        <begin position="44"/>
        <end position="65"/>
    </location>
</feature>
<proteinExistence type="predicted"/>
<protein>
    <submittedName>
        <fullName evidence="2">Uncharacterized protein</fullName>
    </submittedName>
</protein>
<feature type="transmembrane region" description="Helical" evidence="1">
    <location>
        <begin position="15"/>
        <end position="32"/>
    </location>
</feature>
<dbReference type="EMBL" id="SRJC01000003">
    <property type="protein sequence ID" value="TGB02422.1"/>
    <property type="molecule type" value="Genomic_DNA"/>
</dbReference>
<sequence length="147" mass="16583">MGEENTVGGIVKRSGLVLMLFGFILGFVIWIMPEFTYELGAFKWIIGTLMMIGGIFAALMCYGLAEGLRLLESIRNQNRTEEAQDEVQLAPTLPIQKEDQAEINQYFHERNKSVDSITPTEQEDVYVVYVDGVQHIVETGGFTLKFL</sequence>
<organism evidence="2 3">
    <name type="scientific">Halobacillus salinus</name>
    <dbReference type="NCBI Taxonomy" id="192814"/>
    <lineage>
        <taxon>Bacteria</taxon>
        <taxon>Bacillati</taxon>
        <taxon>Bacillota</taxon>
        <taxon>Bacilli</taxon>
        <taxon>Bacillales</taxon>
        <taxon>Bacillaceae</taxon>
        <taxon>Halobacillus</taxon>
    </lineage>
</organism>
<accession>A0A4Z0H0V4</accession>
<keyword evidence="1" id="KW-0472">Membrane</keyword>
<evidence type="ECO:0000313" key="2">
    <source>
        <dbReference type="EMBL" id="TGB02422.1"/>
    </source>
</evidence>
<keyword evidence="3" id="KW-1185">Reference proteome</keyword>
<dbReference type="RefSeq" id="WP_135328051.1">
    <property type="nucleotide sequence ID" value="NZ_SRJC01000003.1"/>
</dbReference>
<evidence type="ECO:0000256" key="1">
    <source>
        <dbReference type="SAM" id="Phobius"/>
    </source>
</evidence>